<dbReference type="Proteomes" id="UP000464178">
    <property type="component" value="Chromosome"/>
</dbReference>
<dbReference type="Pfam" id="PF12869">
    <property type="entry name" value="tRNA_anti-like"/>
    <property type="match status" value="2"/>
</dbReference>
<sequence>MPVRLVCPSCSATLSVKDEFAGRAVRCPKCGGVIPAAPSGASAPPPSRAVMPPIPLPEPPPAPPPAPFDVPDEPAPPKGGKIVGRPTGRPVAPVPAGEERDADAARPARRRDPRDEGRNDADPGDDDRPVRRRRPRDDEYDQPEGKKGGKGPVIIIAILCGTLLTCCGGVGYGGWWLYSKAKKAKDDFVEAVDKFNPRVSSFSYADLEVGTTTRTETDAKLGGGRIATDADLPKVFATDPARADVWADKVRQKRAVLWQNSDDYIIAAFHPTADGNARLQAKEWRPKSGAALREGELNDVKFAQQYPPGGGPGIPVKAAELARAYKDNATAANEKYKNKNVLVEGKLDDLSFGFDGEVQALLEGVPPAPGKALGTLVRVVISKSDVNKVLNVSRGQTLTLKGKCSGLTGDLFVDVLSATFDSAGTDPAPTVTASLLLAEYGRGSEATDEKYKDKPITITNAVVESKDGEQSVYVVGNLKKSTVRIKVTLPFDTKKQTATLKAGDRLKIKGEYSSSSDNVIYINRAWIVP</sequence>
<evidence type="ECO:0000313" key="4">
    <source>
        <dbReference type="Proteomes" id="UP000464178"/>
    </source>
</evidence>
<dbReference type="AlphaFoldDB" id="A0A6P2CWI5"/>
<keyword evidence="2" id="KW-0472">Membrane</keyword>
<dbReference type="InterPro" id="IPR011723">
    <property type="entry name" value="Znf/thioredoxin_put"/>
</dbReference>
<dbReference type="EMBL" id="LR593886">
    <property type="protein sequence ID" value="VTR91462.1"/>
    <property type="molecule type" value="Genomic_DNA"/>
</dbReference>
<proteinExistence type="predicted"/>
<feature type="compositionally biased region" description="Pro residues" evidence="1">
    <location>
        <begin position="43"/>
        <end position="77"/>
    </location>
</feature>
<dbReference type="NCBIfam" id="TIGR02098">
    <property type="entry name" value="MJ0042_CXXC"/>
    <property type="match status" value="1"/>
</dbReference>
<accession>A0A6P2CWI5</accession>
<dbReference type="KEGG" id="gms:SOIL9_62520"/>
<feature type="transmembrane region" description="Helical" evidence="2">
    <location>
        <begin position="153"/>
        <end position="178"/>
    </location>
</feature>
<keyword evidence="4" id="KW-1185">Reference proteome</keyword>
<gene>
    <name evidence="3" type="ORF">SOIL9_62520</name>
</gene>
<evidence type="ECO:0000256" key="1">
    <source>
        <dbReference type="SAM" id="MobiDB-lite"/>
    </source>
</evidence>
<dbReference type="RefSeq" id="WP_162666449.1">
    <property type="nucleotide sequence ID" value="NZ_LR593886.1"/>
</dbReference>
<feature type="region of interest" description="Disordered" evidence="1">
    <location>
        <begin position="38"/>
        <end position="148"/>
    </location>
</feature>
<dbReference type="InterPro" id="IPR024422">
    <property type="entry name" value="Protein_unknown_function_OB"/>
</dbReference>
<protein>
    <submittedName>
        <fullName evidence="3">: tRNA_anti-like: tRNA_anti-like</fullName>
    </submittedName>
</protein>
<keyword evidence="2" id="KW-1133">Transmembrane helix</keyword>
<evidence type="ECO:0000313" key="3">
    <source>
        <dbReference type="EMBL" id="VTR91462.1"/>
    </source>
</evidence>
<evidence type="ECO:0000256" key="2">
    <source>
        <dbReference type="SAM" id="Phobius"/>
    </source>
</evidence>
<organism evidence="3 4">
    <name type="scientific">Gemmata massiliana</name>
    <dbReference type="NCBI Taxonomy" id="1210884"/>
    <lineage>
        <taxon>Bacteria</taxon>
        <taxon>Pseudomonadati</taxon>
        <taxon>Planctomycetota</taxon>
        <taxon>Planctomycetia</taxon>
        <taxon>Gemmatales</taxon>
        <taxon>Gemmataceae</taxon>
        <taxon>Gemmata</taxon>
    </lineage>
</organism>
<feature type="compositionally biased region" description="Basic and acidic residues" evidence="1">
    <location>
        <begin position="97"/>
        <end position="129"/>
    </location>
</feature>
<keyword evidence="2" id="KW-0812">Transmembrane</keyword>
<name>A0A6P2CWI5_9BACT</name>
<reference evidence="3 4" key="1">
    <citation type="submission" date="2019-05" db="EMBL/GenBank/DDBJ databases">
        <authorList>
            <consortium name="Science for Life Laboratories"/>
        </authorList>
    </citation>
    <scope>NUCLEOTIDE SEQUENCE [LARGE SCALE GENOMIC DNA]</scope>
    <source>
        <strain evidence="3">Soil9</strain>
    </source>
</reference>